<dbReference type="EC" id="6.1.1.6" evidence="10"/>
<dbReference type="STRING" id="1867952.MTBPR1_50204"/>
<dbReference type="SUPFAM" id="SSF52374">
    <property type="entry name" value="Nucleotidylyl transferase"/>
    <property type="match status" value="1"/>
</dbReference>
<evidence type="ECO:0000256" key="7">
    <source>
        <dbReference type="ARBA" id="ARBA00022917"/>
    </source>
</evidence>
<evidence type="ECO:0000313" key="11">
    <source>
        <dbReference type="EMBL" id="SCA57448.1"/>
    </source>
</evidence>
<keyword evidence="12" id="KW-1185">Reference proteome</keyword>
<evidence type="ECO:0000256" key="2">
    <source>
        <dbReference type="ARBA" id="ARBA00005594"/>
    </source>
</evidence>
<dbReference type="Gene3D" id="1.10.10.350">
    <property type="match status" value="1"/>
</dbReference>
<name>A0A1C3RJK5_9PROT</name>
<dbReference type="RefSeq" id="WP_069189470.1">
    <property type="nucleotide sequence ID" value="NZ_FLYE01000044.1"/>
</dbReference>
<keyword evidence="3 10" id="KW-0963">Cytoplasm</keyword>
<dbReference type="EMBL" id="FLYE01000044">
    <property type="protein sequence ID" value="SCA57448.1"/>
    <property type="molecule type" value="Genomic_DNA"/>
</dbReference>
<dbReference type="NCBIfam" id="TIGR00467">
    <property type="entry name" value="lysS_arch"/>
    <property type="match status" value="1"/>
</dbReference>
<dbReference type="HAMAP" id="MF_00177">
    <property type="entry name" value="Lys_tRNA_synth_class1"/>
    <property type="match status" value="1"/>
</dbReference>
<dbReference type="SUPFAM" id="SSF48163">
    <property type="entry name" value="An anticodon-binding domain of class I aminoacyl-tRNA synthetases"/>
    <property type="match status" value="1"/>
</dbReference>
<comment type="similarity">
    <text evidence="2 10">Belongs to the class-I aminoacyl-tRNA synthetase family.</text>
</comment>
<evidence type="ECO:0000256" key="6">
    <source>
        <dbReference type="ARBA" id="ARBA00022840"/>
    </source>
</evidence>
<evidence type="ECO:0000256" key="5">
    <source>
        <dbReference type="ARBA" id="ARBA00022741"/>
    </source>
</evidence>
<dbReference type="Gene3D" id="3.40.50.620">
    <property type="entry name" value="HUPs"/>
    <property type="match status" value="2"/>
</dbReference>
<protein>
    <recommendedName>
        <fullName evidence="10">Lysine--tRNA ligase</fullName>
        <ecNumber evidence="10">6.1.1.6</ecNumber>
    </recommendedName>
    <alternativeName>
        <fullName evidence="10">Lysyl-tRNA synthetase</fullName>
        <shortName evidence="10">LysRS</shortName>
    </alternativeName>
</protein>
<dbReference type="PROSITE" id="PS00178">
    <property type="entry name" value="AA_TRNA_LIGASE_I"/>
    <property type="match status" value="1"/>
</dbReference>
<dbReference type="Proteomes" id="UP000231658">
    <property type="component" value="Unassembled WGS sequence"/>
</dbReference>
<dbReference type="OrthoDB" id="9803151at2"/>
<feature type="short sequence motif" description="'HIGH' region" evidence="10">
    <location>
        <begin position="50"/>
        <end position="58"/>
    </location>
</feature>
<dbReference type="GO" id="GO:0005524">
    <property type="term" value="F:ATP binding"/>
    <property type="evidence" value="ECO:0007669"/>
    <property type="project" value="UniProtKB-UniRule"/>
</dbReference>
<dbReference type="GO" id="GO:0000049">
    <property type="term" value="F:tRNA binding"/>
    <property type="evidence" value="ECO:0007669"/>
    <property type="project" value="InterPro"/>
</dbReference>
<organism evidence="11 12">
    <name type="scientific">Candidatus Terasakiella magnetica</name>
    <dbReference type="NCBI Taxonomy" id="1867952"/>
    <lineage>
        <taxon>Bacteria</taxon>
        <taxon>Pseudomonadati</taxon>
        <taxon>Pseudomonadota</taxon>
        <taxon>Alphaproteobacteria</taxon>
        <taxon>Rhodospirillales</taxon>
        <taxon>Terasakiellaceae</taxon>
        <taxon>Terasakiella</taxon>
    </lineage>
</organism>
<keyword evidence="4 10" id="KW-0436">Ligase</keyword>
<dbReference type="InterPro" id="IPR008925">
    <property type="entry name" value="aa_tRNA-synth_I_cd-bd_sf"/>
</dbReference>
<comment type="catalytic activity">
    <reaction evidence="9 10">
        <text>tRNA(Lys) + L-lysine + ATP = L-lysyl-tRNA(Lys) + AMP + diphosphate</text>
        <dbReference type="Rhea" id="RHEA:20792"/>
        <dbReference type="Rhea" id="RHEA-COMP:9696"/>
        <dbReference type="Rhea" id="RHEA-COMP:9697"/>
        <dbReference type="ChEBI" id="CHEBI:30616"/>
        <dbReference type="ChEBI" id="CHEBI:32551"/>
        <dbReference type="ChEBI" id="CHEBI:33019"/>
        <dbReference type="ChEBI" id="CHEBI:78442"/>
        <dbReference type="ChEBI" id="CHEBI:78529"/>
        <dbReference type="ChEBI" id="CHEBI:456215"/>
        <dbReference type="EC" id="6.1.1.6"/>
    </reaction>
</comment>
<keyword evidence="6 10" id="KW-0067">ATP-binding</keyword>
<evidence type="ECO:0000256" key="8">
    <source>
        <dbReference type="ARBA" id="ARBA00023146"/>
    </source>
</evidence>
<evidence type="ECO:0000256" key="3">
    <source>
        <dbReference type="ARBA" id="ARBA00022490"/>
    </source>
</evidence>
<dbReference type="GO" id="GO:0005737">
    <property type="term" value="C:cytoplasm"/>
    <property type="evidence" value="ECO:0007669"/>
    <property type="project" value="UniProtKB-SubCell"/>
</dbReference>
<dbReference type="AlphaFoldDB" id="A0A1C3RJK5"/>
<feature type="short sequence motif" description="'KMSKS' region" evidence="10">
    <location>
        <begin position="297"/>
        <end position="301"/>
    </location>
</feature>
<evidence type="ECO:0000256" key="10">
    <source>
        <dbReference type="HAMAP-Rule" id="MF_00177"/>
    </source>
</evidence>
<proteinExistence type="inferred from homology"/>
<gene>
    <name evidence="10 11" type="primary">lysS</name>
    <name evidence="11" type="ORF">MTBPR1_50204</name>
</gene>
<accession>A0A1C3RJK5</accession>
<keyword evidence="8 10" id="KW-0030">Aminoacyl-tRNA synthetase</keyword>
<dbReference type="GO" id="GO:0006430">
    <property type="term" value="P:lysyl-tRNA aminoacylation"/>
    <property type="evidence" value="ECO:0007669"/>
    <property type="project" value="UniProtKB-UniRule"/>
</dbReference>
<dbReference type="NCBIfam" id="NF001968">
    <property type="entry name" value="PRK00750.1-2"/>
    <property type="match status" value="1"/>
</dbReference>
<reference evidence="11 12" key="1">
    <citation type="submission" date="2016-07" db="EMBL/GenBank/DDBJ databases">
        <authorList>
            <person name="Lefevre C.T."/>
        </authorList>
    </citation>
    <scope>NUCLEOTIDE SEQUENCE [LARGE SCALE GENOMIC DNA]</scope>
    <source>
        <strain evidence="11">PR1</strain>
    </source>
</reference>
<comment type="subcellular location">
    <subcellularLocation>
        <location evidence="1 10">Cytoplasm</location>
    </subcellularLocation>
</comment>
<evidence type="ECO:0000256" key="9">
    <source>
        <dbReference type="ARBA" id="ARBA00048573"/>
    </source>
</evidence>
<evidence type="ECO:0000256" key="4">
    <source>
        <dbReference type="ARBA" id="ARBA00022598"/>
    </source>
</evidence>
<evidence type="ECO:0000256" key="1">
    <source>
        <dbReference type="ARBA" id="ARBA00004496"/>
    </source>
</evidence>
<dbReference type="InterPro" id="IPR002904">
    <property type="entry name" value="Lys-tRNA-ligase"/>
</dbReference>
<feature type="binding site" evidence="10">
    <location>
        <position position="300"/>
    </location>
    <ligand>
        <name>ATP</name>
        <dbReference type="ChEBI" id="CHEBI:30616"/>
    </ligand>
</feature>
<dbReference type="PANTHER" id="PTHR37940">
    <property type="entry name" value="LYSINE--TRNA LIGASE"/>
    <property type="match status" value="1"/>
</dbReference>
<dbReference type="PANTHER" id="PTHR37940:SF1">
    <property type="entry name" value="LYSINE--TRNA LIGASE"/>
    <property type="match status" value="1"/>
</dbReference>
<dbReference type="InterPro" id="IPR020751">
    <property type="entry name" value="aa-tRNA-synth_I_codon-bd_sub2"/>
</dbReference>
<keyword evidence="7 10" id="KW-0648">Protein biosynthesis</keyword>
<dbReference type="InterPro" id="IPR014729">
    <property type="entry name" value="Rossmann-like_a/b/a_fold"/>
</dbReference>
<evidence type="ECO:0000313" key="12">
    <source>
        <dbReference type="Proteomes" id="UP000231658"/>
    </source>
</evidence>
<keyword evidence="5 10" id="KW-0547">Nucleotide-binding</keyword>
<sequence length="534" mass="59740">MPSDAPALHAREAAHHSKAWPFVEARNILKRLNGKVPEKGYVLFETGYGPSGLPHIGTFGEVSRTTMVMRAFQILSDGMPTKLIAFSDDMDGLRKVPDNIPNKELLEPHLGKPLTVVPDPFGTHPSFGEHNNNRLCNFLDQFGFDYEFRSATQCYKDGQFDETLLSILRNHEAVCNVIRPTLGEERRATYSPLLPVDAESGKVLLAKVVDTNPDAGTMVYLNEAGKEVETKVTGGAVKCQWKADWAMRWTALGVNYEMAGKDLIDSQNLSSKICRAIGGKPPVQFTYELFLDEKGEKISKSKGNGLSMEEWLRYAPPETLSYFMYQKPKTAKRLHFDVIPKAVDEYVNHVQKFDSLEDAKKLDSPAWHVHNGHPQADSHSLSFNMLLNLVSVLHTEDKNVIWEFIKSYNSDASAENSPVLDQLVGYAINYYQDFVKPNKKFRKPTDGELAALQDLKAKLEALGADTSGEDVQTEVYTVGKEHNYENLREWFGCLYEILLGQETGPRMGSFFALYGLDKSCELIGKVLAGESLDG</sequence>
<dbReference type="Pfam" id="PF01921">
    <property type="entry name" value="tRNA-synt_1f"/>
    <property type="match status" value="1"/>
</dbReference>
<dbReference type="GO" id="GO:0004824">
    <property type="term" value="F:lysine-tRNA ligase activity"/>
    <property type="evidence" value="ECO:0007669"/>
    <property type="project" value="UniProtKB-UniRule"/>
</dbReference>
<dbReference type="InterPro" id="IPR001412">
    <property type="entry name" value="aa-tRNA-synth_I_CS"/>
</dbReference>